<proteinExistence type="inferred from homology"/>
<keyword evidence="4" id="KW-1185">Reference proteome</keyword>
<dbReference type="EMBL" id="BNAQ01000002">
    <property type="protein sequence ID" value="GHH13950.1"/>
    <property type="molecule type" value="Genomic_DNA"/>
</dbReference>
<protein>
    <submittedName>
        <fullName evidence="3">Plasmid stabilization protein ParE</fullName>
    </submittedName>
</protein>
<dbReference type="InterPro" id="IPR035093">
    <property type="entry name" value="RelE/ParE_toxin_dom_sf"/>
</dbReference>
<evidence type="ECO:0000256" key="2">
    <source>
        <dbReference type="ARBA" id="ARBA00022649"/>
    </source>
</evidence>
<evidence type="ECO:0000313" key="4">
    <source>
        <dbReference type="Proteomes" id="UP000652430"/>
    </source>
</evidence>
<dbReference type="Gene3D" id="3.30.2310.20">
    <property type="entry name" value="RelE-like"/>
    <property type="match status" value="1"/>
</dbReference>
<reference evidence="4" key="1">
    <citation type="journal article" date="2019" name="Int. J. Syst. Evol. Microbiol.">
        <title>The Global Catalogue of Microorganisms (GCM) 10K type strain sequencing project: providing services to taxonomists for standard genome sequencing and annotation.</title>
        <authorList>
            <consortium name="The Broad Institute Genomics Platform"/>
            <consortium name="The Broad Institute Genome Sequencing Center for Infectious Disease"/>
            <person name="Wu L."/>
            <person name="Ma J."/>
        </authorList>
    </citation>
    <scope>NUCLEOTIDE SEQUENCE [LARGE SCALE GENOMIC DNA]</scope>
    <source>
        <strain evidence="4">CGMCC 1.8957</strain>
    </source>
</reference>
<name>A0ABQ3LEJ0_9SPHN</name>
<comment type="similarity">
    <text evidence="1">Belongs to the RelE toxin family.</text>
</comment>
<dbReference type="Pfam" id="PF05016">
    <property type="entry name" value="ParE_toxin"/>
    <property type="match status" value="1"/>
</dbReference>
<sequence>MRKIVWTDDAIAHLEAIVAYISTFNPAAAQTLGERLIAVADSLAEFSERGRDAGGGKREMTTVWPYVLRYRVDAERVIILRIRHGARDEEDRMR</sequence>
<evidence type="ECO:0000256" key="1">
    <source>
        <dbReference type="ARBA" id="ARBA00006226"/>
    </source>
</evidence>
<dbReference type="InterPro" id="IPR051803">
    <property type="entry name" value="TA_system_RelE-like_toxin"/>
</dbReference>
<dbReference type="InterPro" id="IPR007712">
    <property type="entry name" value="RelE/ParE_toxin"/>
</dbReference>
<accession>A0ABQ3LEJ0</accession>
<evidence type="ECO:0000313" key="3">
    <source>
        <dbReference type="EMBL" id="GHH13950.1"/>
    </source>
</evidence>
<keyword evidence="2" id="KW-1277">Toxin-antitoxin system</keyword>
<dbReference type="PANTHER" id="PTHR33755">
    <property type="entry name" value="TOXIN PARE1-RELATED"/>
    <property type="match status" value="1"/>
</dbReference>
<dbReference type="Proteomes" id="UP000652430">
    <property type="component" value="Unassembled WGS sequence"/>
</dbReference>
<dbReference type="RefSeq" id="WP_189675751.1">
    <property type="nucleotide sequence ID" value="NZ_BNAQ01000002.1"/>
</dbReference>
<gene>
    <name evidence="3" type="primary">relE-4</name>
    <name evidence="3" type="ORF">GCM10008023_15160</name>
</gene>
<organism evidence="3 4">
    <name type="scientific">Sphingomonas glacialis</name>
    <dbReference type="NCBI Taxonomy" id="658225"/>
    <lineage>
        <taxon>Bacteria</taxon>
        <taxon>Pseudomonadati</taxon>
        <taxon>Pseudomonadota</taxon>
        <taxon>Alphaproteobacteria</taxon>
        <taxon>Sphingomonadales</taxon>
        <taxon>Sphingomonadaceae</taxon>
        <taxon>Sphingomonas</taxon>
    </lineage>
</organism>
<comment type="caution">
    <text evidence="3">The sequence shown here is derived from an EMBL/GenBank/DDBJ whole genome shotgun (WGS) entry which is preliminary data.</text>
</comment>